<keyword evidence="3" id="KW-0808">Transferase</keyword>
<dbReference type="PROSITE" id="PS50088">
    <property type="entry name" value="ANK_REPEAT"/>
    <property type="match status" value="1"/>
</dbReference>
<feature type="binding site" evidence="5">
    <location>
        <begin position="610"/>
        <end position="611"/>
    </location>
    <ligand>
        <name>substrate</name>
    </ligand>
</feature>
<dbReference type="SUPFAM" id="SSF48208">
    <property type="entry name" value="Six-hairpin glycosidases"/>
    <property type="match status" value="1"/>
</dbReference>
<evidence type="ECO:0000259" key="7">
    <source>
        <dbReference type="Pfam" id="PF03632"/>
    </source>
</evidence>
<dbReference type="InterPro" id="IPR008928">
    <property type="entry name" value="6-hairpin_glycosidase_sf"/>
</dbReference>
<dbReference type="RefSeq" id="WP_270452672.1">
    <property type="nucleotide sequence ID" value="NZ_JADPIE010000001.1"/>
</dbReference>
<evidence type="ECO:0000313" key="10">
    <source>
        <dbReference type="EMBL" id="MBF8435942.1"/>
    </source>
</evidence>
<dbReference type="EMBL" id="JADPIE010000001">
    <property type="protein sequence ID" value="MBF8435942.1"/>
    <property type="molecule type" value="Genomic_DNA"/>
</dbReference>
<dbReference type="InterPro" id="IPR005194">
    <property type="entry name" value="Glyco_hydro_65_C"/>
</dbReference>
<dbReference type="InterPro" id="IPR037018">
    <property type="entry name" value="GH65_N"/>
</dbReference>
<name>A0A931F9H3_9FIRM</name>
<comment type="caution">
    <text evidence="10">The sequence shown here is derived from an EMBL/GenBank/DDBJ whole genome shotgun (WGS) entry which is preliminary data.</text>
</comment>
<proteinExistence type="inferred from homology"/>
<feature type="domain" description="Glycoside hydrolase family 65 C-terminal" evidence="8">
    <location>
        <begin position="707"/>
        <end position="768"/>
    </location>
</feature>
<evidence type="ECO:0000259" key="8">
    <source>
        <dbReference type="Pfam" id="PF03633"/>
    </source>
</evidence>
<feature type="binding site" evidence="5">
    <location>
        <begin position="368"/>
        <end position="369"/>
    </location>
    <ligand>
        <name>substrate</name>
    </ligand>
</feature>
<evidence type="ECO:0000256" key="1">
    <source>
        <dbReference type="ARBA" id="ARBA00006768"/>
    </source>
</evidence>
<dbReference type="GO" id="GO:0030246">
    <property type="term" value="F:carbohydrate binding"/>
    <property type="evidence" value="ECO:0007669"/>
    <property type="project" value="InterPro"/>
</dbReference>
<comment type="similarity">
    <text evidence="1">Belongs to the glycosyl hydrolase 65 family.</text>
</comment>
<evidence type="ECO:0000313" key="11">
    <source>
        <dbReference type="Proteomes" id="UP000621436"/>
    </source>
</evidence>
<gene>
    <name evidence="10" type="ORF">I0Q91_02515</name>
</gene>
<keyword evidence="6" id="KW-0040">ANK repeat</keyword>
<reference evidence="10" key="1">
    <citation type="submission" date="2020-11" db="EMBL/GenBank/DDBJ databases">
        <title>Halonatronomonas betainensis gen. nov., sp. nov. a novel haloalkaliphilic representative of the family Halanaerobiacae capable of betaine degradation.</title>
        <authorList>
            <person name="Boltyanskaya Y."/>
            <person name="Kevbrin V."/>
            <person name="Detkova E."/>
            <person name="Grouzdev D.S."/>
            <person name="Koziaeva V."/>
            <person name="Zhilina T."/>
        </authorList>
    </citation>
    <scope>NUCLEOTIDE SEQUENCE</scope>
    <source>
        <strain evidence="10">Z-7014</strain>
    </source>
</reference>
<dbReference type="SUPFAM" id="SSF74650">
    <property type="entry name" value="Galactose mutarotase-like"/>
    <property type="match status" value="1"/>
</dbReference>
<dbReference type="PIRSF" id="PIRSF036289">
    <property type="entry name" value="Glycosyl_hydrolase_malt_phosph"/>
    <property type="match status" value="1"/>
</dbReference>
<dbReference type="Pfam" id="PF03633">
    <property type="entry name" value="Glyco_hydro_65C"/>
    <property type="match status" value="1"/>
</dbReference>
<dbReference type="Pfam" id="PF03636">
    <property type="entry name" value="Glyco_hydro_65N"/>
    <property type="match status" value="1"/>
</dbReference>
<keyword evidence="11" id="KW-1185">Reference proteome</keyword>
<keyword evidence="2" id="KW-0328">Glycosyltransferase</keyword>
<dbReference type="InterPro" id="IPR017045">
    <property type="entry name" value="Malt_Pase/Glycosyl_Hdrlase"/>
</dbReference>
<dbReference type="AlphaFoldDB" id="A0A931F9H3"/>
<evidence type="ECO:0000256" key="4">
    <source>
        <dbReference type="PIRSR" id="PIRSR036289-50"/>
    </source>
</evidence>
<sequence length="788" mass="92126">MRDFHAKKLSKEPQFKIHPWKIIEEEFNIENNHHHESIFCIGNGYMGVRGTLEEDYSGPENTTTPGFYINGFYDSEEIIYGEDAPQLPTKSQTIVNLMDWTGINLYLGDEKLDLLKGEVLEYNRELDMRKGILERNFIWQSLSGKRIEVEIIRLLSFKRKHQGLINYRFRPLNFKGEIRVVSTLNGNVQNHHHFRDKSVLRTKNSGFTNGRSYLHQATKESGLEVAAAVKNIIDSKADLNYRRDTYEIDNCLHEEIVINARAERWCKLTKFFSIKTSRTLDADRLVGQVLTDVNLAAEDGLVKFLRDQKTYLEDFWEDFDVKLYGDSSLQQAIRYNAFQLLQSTGQDEYNNVAAKGLTGEFYEGHYFWDTETYIIPFYIFNRPEMARKLLKYRYNTLEQARKNAGRVRLEGALFPWRTINGEEASGFFMGSTVQFHIDADIAYAIYLYVTATEDMDFLYKEGVEILAETARMWCSRGNYIHENGGKFCFNEVSGPDEYKPGVNNNCYNNYMAKFNLEYAARTLKEMQEDAPERYENLKNKINLDDKEPDQWQQAASKVFLPFNEELGVHPQDDSFMEKDPIDIDRDIPHSEMPLVAHWHPLTIWRYQVIKQADVILLMLMMGNKFSLEEKKANYDYYEPKTTHDSSLSPSVYSIIASEVGYLNEAYNYFIQTARLDLDDFNENAHQGLHTAGMGSAWMVLVYGFAGMRNYDGEIQFNPYLPEKLKGYQFTIFFKGRHLRVKVGPEKTSYRLYSDQPLYIHHCGERYDLEPGREYNFDNRDFSQLPWRE</sequence>
<evidence type="ECO:0000256" key="6">
    <source>
        <dbReference type="PROSITE-ProRule" id="PRU00023"/>
    </source>
</evidence>
<dbReference type="Pfam" id="PF03632">
    <property type="entry name" value="Glyco_hydro_65m"/>
    <property type="match status" value="1"/>
</dbReference>
<dbReference type="InterPro" id="IPR002110">
    <property type="entry name" value="Ankyrin_rpt"/>
</dbReference>
<feature type="repeat" description="ANK" evidence="6">
    <location>
        <begin position="209"/>
        <end position="244"/>
    </location>
</feature>
<organism evidence="10 11">
    <name type="scientific">Halonatronomonas betaini</name>
    <dbReference type="NCBI Taxonomy" id="2778430"/>
    <lineage>
        <taxon>Bacteria</taxon>
        <taxon>Bacillati</taxon>
        <taxon>Bacillota</taxon>
        <taxon>Clostridia</taxon>
        <taxon>Halanaerobiales</taxon>
        <taxon>Halarsenatibacteraceae</taxon>
        <taxon>Halonatronomonas</taxon>
    </lineage>
</organism>
<dbReference type="GO" id="GO:0016757">
    <property type="term" value="F:glycosyltransferase activity"/>
    <property type="evidence" value="ECO:0007669"/>
    <property type="project" value="UniProtKB-KW"/>
</dbReference>
<dbReference type="Gene3D" id="1.50.10.10">
    <property type="match status" value="1"/>
</dbReference>
<dbReference type="PANTHER" id="PTHR11051">
    <property type="entry name" value="GLYCOSYL HYDROLASE-RELATED"/>
    <property type="match status" value="1"/>
</dbReference>
<feature type="domain" description="Glycoside hydrolase family 65 central catalytic" evidence="7">
    <location>
        <begin position="334"/>
        <end position="698"/>
    </location>
</feature>
<evidence type="ECO:0000256" key="2">
    <source>
        <dbReference type="ARBA" id="ARBA00022676"/>
    </source>
</evidence>
<dbReference type="PANTHER" id="PTHR11051:SF8">
    <property type="entry name" value="PROTEIN-GLUCOSYLGALACTOSYLHYDROXYLYSINE GLUCOSIDASE"/>
    <property type="match status" value="1"/>
</dbReference>
<dbReference type="InterPro" id="IPR005196">
    <property type="entry name" value="Glyco_hydro_65_N"/>
</dbReference>
<evidence type="ECO:0000256" key="5">
    <source>
        <dbReference type="PIRSR" id="PIRSR036289-51"/>
    </source>
</evidence>
<dbReference type="Gene3D" id="2.60.420.10">
    <property type="entry name" value="Maltose phosphorylase, domain 3"/>
    <property type="match status" value="1"/>
</dbReference>
<dbReference type="InterPro" id="IPR011013">
    <property type="entry name" value="Gal_mutarotase_sf_dom"/>
</dbReference>
<dbReference type="Gene3D" id="2.70.98.40">
    <property type="entry name" value="Glycoside hydrolase, family 65, N-terminal domain"/>
    <property type="match status" value="1"/>
</dbReference>
<keyword evidence="10" id="KW-0378">Hydrolase</keyword>
<dbReference type="GO" id="GO:0004553">
    <property type="term" value="F:hydrolase activity, hydrolyzing O-glycosyl compounds"/>
    <property type="evidence" value="ECO:0007669"/>
    <property type="project" value="TreeGrafter"/>
</dbReference>
<dbReference type="Proteomes" id="UP000621436">
    <property type="component" value="Unassembled WGS sequence"/>
</dbReference>
<evidence type="ECO:0000259" key="9">
    <source>
        <dbReference type="Pfam" id="PF03636"/>
    </source>
</evidence>
<evidence type="ECO:0000256" key="3">
    <source>
        <dbReference type="ARBA" id="ARBA00022679"/>
    </source>
</evidence>
<dbReference type="InterPro" id="IPR012341">
    <property type="entry name" value="6hp_glycosidase-like_sf"/>
</dbReference>
<protein>
    <submittedName>
        <fullName evidence="10">Glycoside hydrolase family 65 protein</fullName>
    </submittedName>
</protein>
<accession>A0A931F9H3</accession>
<feature type="domain" description="Glycoside hydrolase family 65 N-terminal" evidence="9">
    <location>
        <begin position="23"/>
        <end position="278"/>
    </location>
</feature>
<dbReference type="InterPro" id="IPR005195">
    <property type="entry name" value="Glyco_hydro_65_M"/>
</dbReference>
<feature type="active site" description="Proton donor" evidence="4">
    <location>
        <position position="497"/>
    </location>
</feature>
<dbReference type="GO" id="GO:0005975">
    <property type="term" value="P:carbohydrate metabolic process"/>
    <property type="evidence" value="ECO:0007669"/>
    <property type="project" value="InterPro"/>
</dbReference>